<dbReference type="Pfam" id="PF03704">
    <property type="entry name" value="BTAD"/>
    <property type="match status" value="1"/>
</dbReference>
<dbReference type="Pfam" id="PF13424">
    <property type="entry name" value="TPR_12"/>
    <property type="match status" value="1"/>
</dbReference>
<organism evidence="7 8">
    <name type="scientific">Phytohabitans suffuscus</name>
    <dbReference type="NCBI Taxonomy" id="624315"/>
    <lineage>
        <taxon>Bacteria</taxon>
        <taxon>Bacillati</taxon>
        <taxon>Actinomycetota</taxon>
        <taxon>Actinomycetes</taxon>
        <taxon>Micromonosporales</taxon>
        <taxon>Micromonosporaceae</taxon>
    </lineage>
</organism>
<keyword evidence="2" id="KW-0805">Transcription regulation</keyword>
<evidence type="ECO:0000256" key="5">
    <source>
        <dbReference type="PROSITE-ProRule" id="PRU01091"/>
    </source>
</evidence>
<keyword evidence="4" id="KW-0804">Transcription</keyword>
<dbReference type="PROSITE" id="PS51755">
    <property type="entry name" value="OMPR_PHOB"/>
    <property type="match status" value="1"/>
</dbReference>
<dbReference type="Proteomes" id="UP000503011">
    <property type="component" value="Chromosome"/>
</dbReference>
<reference evidence="7 8" key="2">
    <citation type="submission" date="2020-03" db="EMBL/GenBank/DDBJ databases">
        <authorList>
            <person name="Ichikawa N."/>
            <person name="Kimura A."/>
            <person name="Kitahashi Y."/>
            <person name="Uohara A."/>
        </authorList>
    </citation>
    <scope>NUCLEOTIDE SEQUENCE [LARGE SCALE GENOMIC DNA]</scope>
    <source>
        <strain evidence="7 8">NBRC 105367</strain>
    </source>
</reference>
<dbReference type="InterPro" id="IPR005158">
    <property type="entry name" value="BTAD"/>
</dbReference>
<reference evidence="7 8" key="1">
    <citation type="submission" date="2020-03" db="EMBL/GenBank/DDBJ databases">
        <title>Whole genome shotgun sequence of Phytohabitans suffuscus NBRC 105367.</title>
        <authorList>
            <person name="Komaki H."/>
            <person name="Tamura T."/>
        </authorList>
    </citation>
    <scope>NUCLEOTIDE SEQUENCE [LARGE SCALE GENOMIC DNA]</scope>
    <source>
        <strain evidence="7 8">NBRC 105367</strain>
    </source>
</reference>
<dbReference type="Gene3D" id="3.40.50.300">
    <property type="entry name" value="P-loop containing nucleotide triphosphate hydrolases"/>
    <property type="match status" value="1"/>
</dbReference>
<sequence>MGEPVEFRVLGALEVSQGETPVPIVSAYKPRLVLAALLSRAEQLVSVDWLTRVVWADRPPASTPQNLRHYIHQLRAALGPGRIHTQTGGYLLHAGDGLDATRFRRLVAEGSAALREGDAVRAGDRLRVALDLWHGPAYSDFTDCAEIAEEAARLEELRLGAYERWAEARLALGDYGAPIAELMDLVRAHPYREALCGWLMRALYGAGRQADALELFHGTRSTLAEQLGIEPGPQLRDLHGRMLRGDPQLLARGDGVPLASAGGGVPPVPRELPADVPGFAGRSDALSALDALLDGERDGGGGPTVVCVVTGTAGVGKTALAVRWAHRVAGRFPDGQLYLNLLGYAPGRPLRPIEALTVLMGGLGVPAKQVPIDEAAASARYRSHLAGRRVLVVLDNAASAAQVRPLLAGGTGCFVLVTSRDRLTGLVAYEGARRIELDVMKTHESADLLADVLGRERVAAEPAATADLARICANLPLALRIAGASLVDQPHRTIAGYAADLAESSALAALAVDGDDDVSVRNAFELSYRALPEAAQRCFRYLGLVPCPDFSLDAVAALAAMAPSDARRTMDRLAAAHLVVQHKPGRYTTHDLLRQYAAHLTTVEDTAGERATAAKRLFDWFGSRSVGAARVLHPHVVCLPVPADFQNMWSGPDAAGRARDWIGTEWHNLATVILHAARHGPRDVAWRCADALRAFQDQGRHLAQWLAVSRAALAAARADDDPYAQAAAYHGLAHVHYYLGNYRRSLGYLRRTLTLAAKAGWDQLEAATSNNLAIALHMRGDTTGCIEHLRDALRIYERIDWSSGVARTMMTLANVYRETGRLHEGAELATREAFPRAHTAGPFSAAQATTVLGELYALLGRLDEALHLFHSALPTLHAYGNGRSEANCRVWTARALRDLGRLDEAREAAALARQLADDIGVPELQAAAHNALALVDEAGDDLAGARRHHETALAIARRIGAQHTVCEALLGLATAEHRRGESGTAERYATEAVTLAQQAGFAVVEGQALTLLGRLHHQLGDDATALDLAERALRNHQQTGHRLGEAHTHLVLAAILDAAPGDRSAGGAHREAARAIFEETGATPGPSGC</sequence>
<dbReference type="InterPro" id="IPR016032">
    <property type="entry name" value="Sig_transdc_resp-reg_C-effctor"/>
</dbReference>
<dbReference type="SUPFAM" id="SSF52540">
    <property type="entry name" value="P-loop containing nucleoside triphosphate hydrolases"/>
    <property type="match status" value="1"/>
</dbReference>
<comment type="similarity">
    <text evidence="1">Belongs to the AfsR/DnrI/RedD regulatory family.</text>
</comment>
<proteinExistence type="inferred from homology"/>
<keyword evidence="3 5" id="KW-0238">DNA-binding</keyword>
<dbReference type="PANTHER" id="PTHR35807:SF1">
    <property type="entry name" value="TRANSCRIPTIONAL REGULATOR REDD"/>
    <property type="match status" value="1"/>
</dbReference>
<dbReference type="SUPFAM" id="SSF46894">
    <property type="entry name" value="C-terminal effector domain of the bipartite response regulators"/>
    <property type="match status" value="1"/>
</dbReference>
<dbReference type="SUPFAM" id="SSF48452">
    <property type="entry name" value="TPR-like"/>
    <property type="match status" value="3"/>
</dbReference>
<dbReference type="CDD" id="cd15831">
    <property type="entry name" value="BTAD"/>
    <property type="match status" value="1"/>
</dbReference>
<evidence type="ECO:0000256" key="3">
    <source>
        <dbReference type="ARBA" id="ARBA00023125"/>
    </source>
</evidence>
<dbReference type="SMART" id="SM01043">
    <property type="entry name" value="BTAD"/>
    <property type="match status" value="1"/>
</dbReference>
<dbReference type="InterPro" id="IPR051677">
    <property type="entry name" value="AfsR-DnrI-RedD_regulator"/>
</dbReference>
<keyword evidence="8" id="KW-1185">Reference proteome</keyword>
<dbReference type="Gene3D" id="1.10.10.10">
    <property type="entry name" value="Winged helix-like DNA-binding domain superfamily/Winged helix DNA-binding domain"/>
    <property type="match status" value="2"/>
</dbReference>
<dbReference type="InterPro" id="IPR001867">
    <property type="entry name" value="OmpR/PhoB-type_DNA-bd"/>
</dbReference>
<dbReference type="InterPro" id="IPR027417">
    <property type="entry name" value="P-loop_NTPase"/>
</dbReference>
<evidence type="ECO:0000313" key="8">
    <source>
        <dbReference type="Proteomes" id="UP000503011"/>
    </source>
</evidence>
<feature type="domain" description="OmpR/PhoB-type" evidence="6">
    <location>
        <begin position="1"/>
        <end position="94"/>
    </location>
</feature>
<dbReference type="SMART" id="SM00862">
    <property type="entry name" value="Trans_reg_C"/>
    <property type="match status" value="1"/>
</dbReference>
<dbReference type="GO" id="GO:0006355">
    <property type="term" value="P:regulation of DNA-templated transcription"/>
    <property type="evidence" value="ECO:0007669"/>
    <property type="project" value="InterPro"/>
</dbReference>
<dbReference type="GO" id="GO:0003677">
    <property type="term" value="F:DNA binding"/>
    <property type="evidence" value="ECO:0007669"/>
    <property type="project" value="UniProtKB-UniRule"/>
</dbReference>
<gene>
    <name evidence="7" type="ORF">Psuf_001650</name>
</gene>
<dbReference type="EMBL" id="AP022871">
    <property type="protein sequence ID" value="BCB82852.1"/>
    <property type="molecule type" value="Genomic_DNA"/>
</dbReference>
<feature type="DNA-binding region" description="OmpR/PhoB-type" evidence="5">
    <location>
        <begin position="1"/>
        <end position="94"/>
    </location>
</feature>
<dbReference type="InterPro" id="IPR036388">
    <property type="entry name" value="WH-like_DNA-bd_sf"/>
</dbReference>
<dbReference type="KEGG" id="psuu:Psuf_001650"/>
<dbReference type="GO" id="GO:0000160">
    <property type="term" value="P:phosphorelay signal transduction system"/>
    <property type="evidence" value="ECO:0007669"/>
    <property type="project" value="InterPro"/>
</dbReference>
<dbReference type="PANTHER" id="PTHR35807">
    <property type="entry name" value="TRANSCRIPTIONAL REGULATOR REDD-RELATED"/>
    <property type="match status" value="1"/>
</dbReference>
<evidence type="ECO:0000256" key="2">
    <source>
        <dbReference type="ARBA" id="ARBA00023015"/>
    </source>
</evidence>
<dbReference type="InterPro" id="IPR011990">
    <property type="entry name" value="TPR-like_helical_dom_sf"/>
</dbReference>
<evidence type="ECO:0000313" key="7">
    <source>
        <dbReference type="EMBL" id="BCB82852.1"/>
    </source>
</evidence>
<name>A0A6F8Y9R5_9ACTN</name>
<dbReference type="Gene3D" id="1.25.40.10">
    <property type="entry name" value="Tetratricopeptide repeat domain"/>
    <property type="match status" value="3"/>
</dbReference>
<protein>
    <submittedName>
        <fullName evidence="7">SARP family transcriptional regulator</fullName>
    </submittedName>
</protein>
<dbReference type="InterPro" id="IPR019734">
    <property type="entry name" value="TPR_rpt"/>
</dbReference>
<evidence type="ECO:0000256" key="1">
    <source>
        <dbReference type="ARBA" id="ARBA00005820"/>
    </source>
</evidence>
<accession>A0A6F8Y9R5</accession>
<dbReference type="PRINTS" id="PR00364">
    <property type="entry name" value="DISEASERSIST"/>
</dbReference>
<dbReference type="SMART" id="SM00028">
    <property type="entry name" value="TPR"/>
    <property type="match status" value="6"/>
</dbReference>
<evidence type="ECO:0000256" key="4">
    <source>
        <dbReference type="ARBA" id="ARBA00023163"/>
    </source>
</evidence>
<evidence type="ECO:0000259" key="6">
    <source>
        <dbReference type="PROSITE" id="PS51755"/>
    </source>
</evidence>
<dbReference type="Pfam" id="PF13374">
    <property type="entry name" value="TPR_10"/>
    <property type="match status" value="1"/>
</dbReference>
<dbReference type="AlphaFoldDB" id="A0A6F8Y9R5"/>